<organism evidence="8 9">
    <name type="scientific">Elysia marginata</name>
    <dbReference type="NCBI Taxonomy" id="1093978"/>
    <lineage>
        <taxon>Eukaryota</taxon>
        <taxon>Metazoa</taxon>
        <taxon>Spiralia</taxon>
        <taxon>Lophotrochozoa</taxon>
        <taxon>Mollusca</taxon>
        <taxon>Gastropoda</taxon>
        <taxon>Heterobranchia</taxon>
        <taxon>Euthyneura</taxon>
        <taxon>Panpulmonata</taxon>
        <taxon>Sacoglossa</taxon>
        <taxon>Placobranchoidea</taxon>
        <taxon>Plakobranchidae</taxon>
        <taxon>Elysia</taxon>
    </lineage>
</organism>
<reference evidence="8 9" key="1">
    <citation type="journal article" date="2021" name="Elife">
        <title>Chloroplast acquisition without the gene transfer in kleptoplastic sea slugs, Plakobranchus ocellatus.</title>
        <authorList>
            <person name="Maeda T."/>
            <person name="Takahashi S."/>
            <person name="Yoshida T."/>
            <person name="Shimamura S."/>
            <person name="Takaki Y."/>
            <person name="Nagai Y."/>
            <person name="Toyoda A."/>
            <person name="Suzuki Y."/>
            <person name="Arimoto A."/>
            <person name="Ishii H."/>
            <person name="Satoh N."/>
            <person name="Nishiyama T."/>
            <person name="Hasebe M."/>
            <person name="Maruyama T."/>
            <person name="Minagawa J."/>
            <person name="Obokata J."/>
            <person name="Shigenobu S."/>
        </authorList>
    </citation>
    <scope>NUCLEOTIDE SEQUENCE [LARGE SCALE GENOMIC DNA]</scope>
</reference>
<evidence type="ECO:0000256" key="4">
    <source>
        <dbReference type="ARBA" id="ARBA00023136"/>
    </source>
</evidence>
<proteinExistence type="predicted"/>
<feature type="signal peptide" evidence="7">
    <location>
        <begin position="1"/>
        <end position="21"/>
    </location>
</feature>
<dbReference type="PANTHER" id="PTHR31395:SF23">
    <property type="entry name" value="GEO05642P1"/>
    <property type="match status" value="1"/>
</dbReference>
<evidence type="ECO:0000256" key="3">
    <source>
        <dbReference type="ARBA" id="ARBA00022989"/>
    </source>
</evidence>
<dbReference type="InterPro" id="IPR026910">
    <property type="entry name" value="Shisa"/>
</dbReference>
<keyword evidence="7" id="KW-0732">Signal</keyword>
<dbReference type="AlphaFoldDB" id="A0AAV4GPF1"/>
<sequence>MAALLWIFAVCLASLLQASQAGETCGYRWCEHGCCDRDESECCDQVTRIGGIVGLCIGAVVVIVVIIVIILICRRRRHNGIVYRSQPGGTVVVQQGTTTHTGYVTQGMQPGIVYHPYQPYAPQPNQYPQAYPQPVAVGQAYPQTAAVGQAYPPPPQAAVQKPPAYESLSAPNATSPPPYPSAYPAGAEGVVNQGFTEPPKQ</sequence>
<feature type="region of interest" description="Disordered" evidence="5">
    <location>
        <begin position="147"/>
        <end position="201"/>
    </location>
</feature>
<comment type="subcellular location">
    <subcellularLocation>
        <location evidence="1">Membrane</location>
    </subcellularLocation>
</comment>
<evidence type="ECO:0000256" key="6">
    <source>
        <dbReference type="SAM" id="Phobius"/>
    </source>
</evidence>
<evidence type="ECO:0000313" key="8">
    <source>
        <dbReference type="EMBL" id="GFR87257.1"/>
    </source>
</evidence>
<comment type="caution">
    <text evidence="8">The sequence shown here is derived from an EMBL/GenBank/DDBJ whole genome shotgun (WGS) entry which is preliminary data.</text>
</comment>
<accession>A0AAV4GPF1</accession>
<feature type="chain" id="PRO_5043551197" description="Cysteine and tyrosine-rich protein 1" evidence="7">
    <location>
        <begin position="22"/>
        <end position="201"/>
    </location>
</feature>
<name>A0AAV4GPF1_9GAST</name>
<evidence type="ECO:0000256" key="2">
    <source>
        <dbReference type="ARBA" id="ARBA00022692"/>
    </source>
</evidence>
<dbReference type="Proteomes" id="UP000762676">
    <property type="component" value="Unassembled WGS sequence"/>
</dbReference>
<evidence type="ECO:0000256" key="1">
    <source>
        <dbReference type="ARBA" id="ARBA00004370"/>
    </source>
</evidence>
<dbReference type="GO" id="GO:0016020">
    <property type="term" value="C:membrane"/>
    <property type="evidence" value="ECO:0007669"/>
    <property type="project" value="UniProtKB-SubCell"/>
</dbReference>
<dbReference type="EMBL" id="BMAT01012169">
    <property type="protein sequence ID" value="GFR87257.1"/>
    <property type="molecule type" value="Genomic_DNA"/>
</dbReference>
<evidence type="ECO:0000256" key="5">
    <source>
        <dbReference type="SAM" id="MobiDB-lite"/>
    </source>
</evidence>
<feature type="compositionally biased region" description="Low complexity" evidence="5">
    <location>
        <begin position="157"/>
        <end position="173"/>
    </location>
</feature>
<feature type="transmembrane region" description="Helical" evidence="6">
    <location>
        <begin position="45"/>
        <end position="73"/>
    </location>
</feature>
<evidence type="ECO:0000256" key="7">
    <source>
        <dbReference type="SAM" id="SignalP"/>
    </source>
</evidence>
<keyword evidence="3 6" id="KW-1133">Transmembrane helix</keyword>
<keyword evidence="9" id="KW-1185">Reference proteome</keyword>
<keyword evidence="2 6" id="KW-0812">Transmembrane</keyword>
<evidence type="ECO:0008006" key="10">
    <source>
        <dbReference type="Google" id="ProtNLM"/>
    </source>
</evidence>
<keyword evidence="4 6" id="KW-0472">Membrane</keyword>
<dbReference type="PANTHER" id="PTHR31395">
    <property type="entry name" value="SHISA"/>
    <property type="match status" value="1"/>
</dbReference>
<protein>
    <recommendedName>
        <fullName evidence="10">Cysteine and tyrosine-rich protein 1</fullName>
    </recommendedName>
</protein>
<gene>
    <name evidence="8" type="ORF">ElyMa_006071500</name>
</gene>
<evidence type="ECO:0000313" key="9">
    <source>
        <dbReference type="Proteomes" id="UP000762676"/>
    </source>
</evidence>